<accession>A0A9J5WXP0</accession>
<evidence type="ECO:0000313" key="1">
    <source>
        <dbReference type="EMBL" id="KAG5580563.1"/>
    </source>
</evidence>
<dbReference type="EMBL" id="JACXVP010000010">
    <property type="protein sequence ID" value="KAG5580563.1"/>
    <property type="molecule type" value="Genomic_DNA"/>
</dbReference>
<reference evidence="1 2" key="1">
    <citation type="submission" date="2020-09" db="EMBL/GenBank/DDBJ databases">
        <title>De no assembly of potato wild relative species, Solanum commersonii.</title>
        <authorList>
            <person name="Cho K."/>
        </authorList>
    </citation>
    <scope>NUCLEOTIDE SEQUENCE [LARGE SCALE GENOMIC DNA]</scope>
    <source>
        <strain evidence="1">LZ3.2</strain>
        <tissue evidence="1">Leaf</tissue>
    </source>
</reference>
<proteinExistence type="predicted"/>
<protein>
    <submittedName>
        <fullName evidence="1">Uncharacterized protein</fullName>
    </submittedName>
</protein>
<name>A0A9J5WXP0_SOLCO</name>
<gene>
    <name evidence="1" type="ORF">H5410_051190</name>
</gene>
<feature type="non-terminal residue" evidence="1">
    <location>
        <position position="121"/>
    </location>
</feature>
<dbReference type="AlphaFoldDB" id="A0A9J5WXP0"/>
<organism evidence="1 2">
    <name type="scientific">Solanum commersonii</name>
    <name type="common">Commerson's wild potato</name>
    <name type="synonym">Commerson's nightshade</name>
    <dbReference type="NCBI Taxonomy" id="4109"/>
    <lineage>
        <taxon>Eukaryota</taxon>
        <taxon>Viridiplantae</taxon>
        <taxon>Streptophyta</taxon>
        <taxon>Embryophyta</taxon>
        <taxon>Tracheophyta</taxon>
        <taxon>Spermatophyta</taxon>
        <taxon>Magnoliopsida</taxon>
        <taxon>eudicotyledons</taxon>
        <taxon>Gunneridae</taxon>
        <taxon>Pentapetalae</taxon>
        <taxon>asterids</taxon>
        <taxon>lamiids</taxon>
        <taxon>Solanales</taxon>
        <taxon>Solanaceae</taxon>
        <taxon>Solanoideae</taxon>
        <taxon>Solaneae</taxon>
        <taxon>Solanum</taxon>
    </lineage>
</organism>
<sequence length="121" mass="13381">SKLTNLILTLGNQITISCVKLTGPGGNVGASTPAKFVESVELEEAWEEERQEAQWLLKVPKLELILLQEEKSKAARLQAQTNQPGCQDRLSKMCASFYCLCLLVGDLAFSSLEDFIPIRLL</sequence>
<dbReference type="Proteomes" id="UP000824120">
    <property type="component" value="Chromosome 10"/>
</dbReference>
<evidence type="ECO:0000313" key="2">
    <source>
        <dbReference type="Proteomes" id="UP000824120"/>
    </source>
</evidence>
<comment type="caution">
    <text evidence="1">The sequence shown here is derived from an EMBL/GenBank/DDBJ whole genome shotgun (WGS) entry which is preliminary data.</text>
</comment>
<keyword evidence="2" id="KW-1185">Reference proteome</keyword>